<dbReference type="PROSITE" id="PS00289">
    <property type="entry name" value="PTX_1"/>
    <property type="match status" value="1"/>
</dbReference>
<dbReference type="PRINTS" id="PR00895">
    <property type="entry name" value="PENTAXIN"/>
</dbReference>
<dbReference type="InterPro" id="IPR013320">
    <property type="entry name" value="ConA-like_dom_sf"/>
</dbReference>
<comment type="caution">
    <text evidence="9">Lacks conserved residue(s) required for the propagation of feature annotation.</text>
</comment>
<evidence type="ECO:0000313" key="12">
    <source>
        <dbReference type="EMBL" id="KAK9391192.1"/>
    </source>
</evidence>
<dbReference type="PANTHER" id="PTHR45869">
    <property type="entry name" value="C-REACTIVE PROTEIN-RELATED"/>
    <property type="match status" value="1"/>
</dbReference>
<comment type="caution">
    <text evidence="12">The sequence shown here is derived from an EMBL/GenBank/DDBJ whole genome shotgun (WGS) entry which is preliminary data.</text>
</comment>
<evidence type="ECO:0000259" key="11">
    <source>
        <dbReference type="PROSITE" id="PS51828"/>
    </source>
</evidence>
<keyword evidence="13" id="KW-1185">Reference proteome</keyword>
<dbReference type="AlphaFoldDB" id="A0AAW1AMM6"/>
<keyword evidence="4 10" id="KW-0479">Metal-binding</keyword>
<proteinExistence type="inferred from homology"/>
<keyword evidence="5" id="KW-0732">Signal</keyword>
<evidence type="ECO:0000256" key="9">
    <source>
        <dbReference type="PROSITE-ProRule" id="PRU01172"/>
    </source>
</evidence>
<keyword evidence="7" id="KW-1015">Disulfide bond</keyword>
<gene>
    <name evidence="12" type="ORF">NXF25_018522</name>
</gene>
<dbReference type="InterPro" id="IPR030476">
    <property type="entry name" value="Pentaxin_CS"/>
</dbReference>
<comment type="subunit">
    <text evidence="10">Homopentamer. Pentaxin (or pentraxin) have a discoid arrangement of 5 non-covalently bound subunits.</text>
</comment>
<keyword evidence="3" id="KW-0964">Secreted</keyword>
<evidence type="ECO:0000256" key="1">
    <source>
        <dbReference type="ARBA" id="ARBA00004613"/>
    </source>
</evidence>
<dbReference type="PANTHER" id="PTHR45869:SF7">
    <property type="entry name" value="C-REACTIVE PROTEIN"/>
    <property type="match status" value="1"/>
</dbReference>
<comment type="cofactor">
    <cofactor evidence="10">
        <name>Ca(2+)</name>
        <dbReference type="ChEBI" id="CHEBI:29108"/>
    </cofactor>
    <text evidence="10">Binds 2 calcium ions per subunit.</text>
</comment>
<name>A0AAW1AMM6_CROAD</name>
<evidence type="ECO:0000256" key="2">
    <source>
        <dbReference type="ARBA" id="ARBA00022486"/>
    </source>
</evidence>
<dbReference type="EMBL" id="JAOTOJ010000019">
    <property type="protein sequence ID" value="KAK9391192.1"/>
    <property type="molecule type" value="Genomic_DNA"/>
</dbReference>
<evidence type="ECO:0000256" key="10">
    <source>
        <dbReference type="RuleBase" id="RU362112"/>
    </source>
</evidence>
<evidence type="ECO:0000256" key="7">
    <source>
        <dbReference type="ARBA" id="ARBA00023157"/>
    </source>
</evidence>
<reference evidence="12 13" key="1">
    <citation type="journal article" date="2024" name="Proc. Natl. Acad. Sci. U.S.A.">
        <title>The genetic regulatory architecture and epigenomic basis for age-related changes in rattlesnake venom.</title>
        <authorList>
            <person name="Hogan M.P."/>
            <person name="Holding M.L."/>
            <person name="Nystrom G.S."/>
            <person name="Colston T.J."/>
            <person name="Bartlett D.A."/>
            <person name="Mason A.J."/>
            <person name="Ellsworth S.A."/>
            <person name="Rautsaw R.M."/>
            <person name="Lawrence K.C."/>
            <person name="Strickland J.L."/>
            <person name="He B."/>
            <person name="Fraser P."/>
            <person name="Margres M.J."/>
            <person name="Gilbert D.M."/>
            <person name="Gibbs H.L."/>
            <person name="Parkinson C.L."/>
            <person name="Rokyta D.R."/>
        </authorList>
    </citation>
    <scope>NUCLEOTIDE SEQUENCE [LARGE SCALE GENOMIC DNA]</scope>
    <source>
        <strain evidence="12">DRR0105</strain>
    </source>
</reference>
<protein>
    <recommendedName>
        <fullName evidence="10">Pentraxin family member</fullName>
    </recommendedName>
</protein>
<dbReference type="Proteomes" id="UP001474421">
    <property type="component" value="Unassembled WGS sequence"/>
</dbReference>
<evidence type="ECO:0000256" key="8">
    <source>
        <dbReference type="ARBA" id="ARBA00038102"/>
    </source>
</evidence>
<dbReference type="PROSITE" id="PS51828">
    <property type="entry name" value="PTX_2"/>
    <property type="match status" value="1"/>
</dbReference>
<evidence type="ECO:0000256" key="3">
    <source>
        <dbReference type="ARBA" id="ARBA00022525"/>
    </source>
</evidence>
<evidence type="ECO:0000313" key="13">
    <source>
        <dbReference type="Proteomes" id="UP001474421"/>
    </source>
</evidence>
<keyword evidence="2" id="KW-0011">Acute phase</keyword>
<dbReference type="SMART" id="SM00159">
    <property type="entry name" value="PTX"/>
    <property type="match status" value="1"/>
</dbReference>
<dbReference type="InterPro" id="IPR051005">
    <property type="entry name" value="Pentraxin_domain"/>
</dbReference>
<organism evidence="12 13">
    <name type="scientific">Crotalus adamanteus</name>
    <name type="common">Eastern diamondback rattlesnake</name>
    <dbReference type="NCBI Taxonomy" id="8729"/>
    <lineage>
        <taxon>Eukaryota</taxon>
        <taxon>Metazoa</taxon>
        <taxon>Chordata</taxon>
        <taxon>Craniata</taxon>
        <taxon>Vertebrata</taxon>
        <taxon>Euteleostomi</taxon>
        <taxon>Lepidosauria</taxon>
        <taxon>Squamata</taxon>
        <taxon>Bifurcata</taxon>
        <taxon>Unidentata</taxon>
        <taxon>Episquamata</taxon>
        <taxon>Toxicofera</taxon>
        <taxon>Serpentes</taxon>
        <taxon>Colubroidea</taxon>
        <taxon>Viperidae</taxon>
        <taxon>Crotalinae</taxon>
        <taxon>Crotalus</taxon>
    </lineage>
</organism>
<dbReference type="FunFam" id="2.60.120.200:FF:000070">
    <property type="entry name" value="Serum amyloid P-component"/>
    <property type="match status" value="1"/>
</dbReference>
<dbReference type="GO" id="GO:0046872">
    <property type="term" value="F:metal ion binding"/>
    <property type="evidence" value="ECO:0007669"/>
    <property type="project" value="UniProtKB-KW"/>
</dbReference>
<dbReference type="GO" id="GO:0006953">
    <property type="term" value="P:acute-phase response"/>
    <property type="evidence" value="ECO:0007669"/>
    <property type="project" value="UniProtKB-KW"/>
</dbReference>
<feature type="domain" description="Pentraxin (PTX)" evidence="11">
    <location>
        <begin position="25"/>
        <end position="226"/>
    </location>
</feature>
<accession>A0AAW1AMM6</accession>
<evidence type="ECO:0000256" key="6">
    <source>
        <dbReference type="ARBA" id="ARBA00022837"/>
    </source>
</evidence>
<evidence type="ECO:0000256" key="4">
    <source>
        <dbReference type="ARBA" id="ARBA00022723"/>
    </source>
</evidence>
<evidence type="ECO:0000256" key="5">
    <source>
        <dbReference type="ARBA" id="ARBA00022729"/>
    </source>
</evidence>
<dbReference type="Gene3D" id="2.60.120.200">
    <property type="match status" value="1"/>
</dbReference>
<keyword evidence="6 10" id="KW-0106">Calcium</keyword>
<dbReference type="GO" id="GO:0005576">
    <property type="term" value="C:extracellular region"/>
    <property type="evidence" value="ECO:0007669"/>
    <property type="project" value="UniProtKB-SubCell"/>
</dbReference>
<dbReference type="Pfam" id="PF00354">
    <property type="entry name" value="Pentaxin"/>
    <property type="match status" value="1"/>
</dbReference>
<comment type="subcellular location">
    <subcellularLocation>
        <location evidence="1 10">Secreted</location>
    </subcellularLocation>
</comment>
<dbReference type="SUPFAM" id="SSF49899">
    <property type="entry name" value="Concanavalin A-like lectins/glucanases"/>
    <property type="match status" value="1"/>
</dbReference>
<sequence length="239" mass="27277">MFRTGSLEADRTIHDSSVDFLPDFEGKAFVFPLASSLAFVKLKMDLQKPLTSFTVCERFQTDLVRPFVLFSYATMDDDNEFLLHTNKQNILSVFMKQGVVNFDTSKTAVSSTCKEHLCFTWDSETGLAALWWNGQPLPRKIIKNLNVQGNASIILGQEQDSFGGQFDANQCFVGEIEDVYFWDRVLRPEEICRVWDNRGVPHPLINWRELDYQIHGNVLVAPSNICACRRANAWTPTQV</sequence>
<comment type="similarity">
    <text evidence="8 10">Belongs to the pentraxin family.</text>
</comment>
<dbReference type="InterPro" id="IPR001759">
    <property type="entry name" value="PTX_dom"/>
</dbReference>